<sequence length="659" mass="72874">MLPKYPAVNGPLTLSPEDGLEKSSSVSRGTYTIYIAAAGGLIMAAMVTLWFILQGSLAVFANWWLSHWLDKGSGIMIDQNATAPEEINILDNPDLDFYQTIYGLTAGLLITCSLVMGFLFTKCSLRATNVLHHQLFWKLCHCPMNFFDMVPTGRILNLFTRDLEEGTYCLPFFLPSEIFLVLGVSVDCQLPPVLYQLLQKAVLVALKVLVMIVVFPYSLPGLVLVAALFGLLYTSFRSAVRSLKRLEATHRAPLLSLLLESLQGLSVIQAFHKQEDFRNWFSNLVDKYSAPLYLYECSLRWMIARIDLLCTAVTLTVCLVAVFTRDSVTSGLAALAIVYAVQVDRLVGGQITSQLYMVGRQAVTCESHFTAVERIHTYMAELEGEPGGKAEPPLDWPTRGRLLFHDVTLRYRPGLPLALKGVSFELQPGDRVAVVGHSGAGKSSLGAALFRLVELSSGTIFLDGVDISTLRVEALRAAMAIIPQDPVLFQGTIRYNLDPLQVHEDEELWDALERTHIKDKLSECRFALVRIKWISQLNGLVQVTSLNLAVQEGGVNFSVGEKQLLSMARALLSKSKVVVLDEATASIDPATDDLIQSTITEVFKDCTVLAIAHRLSTVQHYPKVLVMQDGKVMEFDSTQTLFDNPHSAFSQLMASFSTN</sequence>
<feature type="transmembrane region" description="Helical" evidence="8">
    <location>
        <begin position="101"/>
        <end position="120"/>
    </location>
</feature>
<evidence type="ECO:0000313" key="12">
    <source>
        <dbReference type="Proteomes" id="UP001235939"/>
    </source>
</evidence>
<keyword evidence="7 8" id="KW-0472">Membrane</keyword>
<dbReference type="Pfam" id="PF00664">
    <property type="entry name" value="ABC_membrane"/>
    <property type="match status" value="2"/>
</dbReference>
<keyword evidence="5" id="KW-0067">ATP-binding</keyword>
<dbReference type="Proteomes" id="UP001235939">
    <property type="component" value="Chromosome 07"/>
</dbReference>
<dbReference type="InterPro" id="IPR003593">
    <property type="entry name" value="AAA+_ATPase"/>
</dbReference>
<dbReference type="InterPro" id="IPR017871">
    <property type="entry name" value="ABC_transporter-like_CS"/>
</dbReference>
<feature type="domain" description="ABC transporter" evidence="9">
    <location>
        <begin position="402"/>
        <end position="654"/>
    </location>
</feature>
<organism evidence="11 12">
    <name type="scientific">Cordylochernes scorpioides</name>
    <dbReference type="NCBI Taxonomy" id="51811"/>
    <lineage>
        <taxon>Eukaryota</taxon>
        <taxon>Metazoa</taxon>
        <taxon>Ecdysozoa</taxon>
        <taxon>Arthropoda</taxon>
        <taxon>Chelicerata</taxon>
        <taxon>Arachnida</taxon>
        <taxon>Pseudoscorpiones</taxon>
        <taxon>Cheliferoidea</taxon>
        <taxon>Chernetidae</taxon>
        <taxon>Cordylochernes</taxon>
    </lineage>
</organism>
<dbReference type="SUPFAM" id="SSF52540">
    <property type="entry name" value="P-loop containing nucleoside triphosphate hydrolases"/>
    <property type="match status" value="1"/>
</dbReference>
<proteinExistence type="predicted"/>
<dbReference type="SMART" id="SM00382">
    <property type="entry name" value="AAA"/>
    <property type="match status" value="1"/>
</dbReference>
<gene>
    <name evidence="11" type="ORF">LAZ67_7002104</name>
</gene>
<dbReference type="InterPro" id="IPR036640">
    <property type="entry name" value="ABC1_TM_sf"/>
</dbReference>
<dbReference type="CDD" id="cd03244">
    <property type="entry name" value="ABCC_MRP_domain2"/>
    <property type="match status" value="1"/>
</dbReference>
<dbReference type="SUPFAM" id="SSF90123">
    <property type="entry name" value="ABC transporter transmembrane region"/>
    <property type="match status" value="1"/>
</dbReference>
<evidence type="ECO:0000256" key="7">
    <source>
        <dbReference type="ARBA" id="ARBA00023136"/>
    </source>
</evidence>
<evidence type="ECO:0000256" key="6">
    <source>
        <dbReference type="ARBA" id="ARBA00022989"/>
    </source>
</evidence>
<keyword evidence="3 8" id="KW-0812">Transmembrane</keyword>
<dbReference type="InterPro" id="IPR050173">
    <property type="entry name" value="ABC_transporter_C-like"/>
</dbReference>
<evidence type="ECO:0000256" key="8">
    <source>
        <dbReference type="SAM" id="Phobius"/>
    </source>
</evidence>
<dbReference type="InterPro" id="IPR027417">
    <property type="entry name" value="P-loop_NTPase"/>
</dbReference>
<dbReference type="PROSITE" id="PS00211">
    <property type="entry name" value="ABC_TRANSPORTER_1"/>
    <property type="match status" value="1"/>
</dbReference>
<dbReference type="PROSITE" id="PS50893">
    <property type="entry name" value="ABC_TRANSPORTER_2"/>
    <property type="match status" value="1"/>
</dbReference>
<evidence type="ECO:0000256" key="4">
    <source>
        <dbReference type="ARBA" id="ARBA00022741"/>
    </source>
</evidence>
<dbReference type="PANTHER" id="PTHR24223">
    <property type="entry name" value="ATP-BINDING CASSETTE SUB-FAMILY C"/>
    <property type="match status" value="1"/>
</dbReference>
<dbReference type="Gene3D" id="1.20.1560.10">
    <property type="entry name" value="ABC transporter type 1, transmembrane domain"/>
    <property type="match status" value="1"/>
</dbReference>
<feature type="transmembrane region" description="Helical" evidence="8">
    <location>
        <begin position="206"/>
        <end position="233"/>
    </location>
</feature>
<keyword evidence="2" id="KW-0813">Transport</keyword>
<evidence type="ECO:0000256" key="1">
    <source>
        <dbReference type="ARBA" id="ARBA00004370"/>
    </source>
</evidence>
<dbReference type="InterPro" id="IPR011527">
    <property type="entry name" value="ABC1_TM_dom"/>
</dbReference>
<dbReference type="PROSITE" id="PS50929">
    <property type="entry name" value="ABC_TM1F"/>
    <property type="match status" value="1"/>
</dbReference>
<keyword evidence="12" id="KW-1185">Reference proteome</keyword>
<protein>
    <submittedName>
        <fullName evidence="11">ABCC12</fullName>
    </submittedName>
</protein>
<evidence type="ECO:0000256" key="5">
    <source>
        <dbReference type="ARBA" id="ARBA00022840"/>
    </source>
</evidence>
<feature type="transmembrane region" description="Helical" evidence="8">
    <location>
        <begin position="31"/>
        <end position="53"/>
    </location>
</feature>
<comment type="subcellular location">
    <subcellularLocation>
        <location evidence="1">Membrane</location>
    </subcellularLocation>
</comment>
<accession>A0ABY6KMT4</accession>
<name>A0ABY6KMT4_9ARAC</name>
<evidence type="ECO:0000256" key="2">
    <source>
        <dbReference type="ARBA" id="ARBA00022448"/>
    </source>
</evidence>
<dbReference type="PANTHER" id="PTHR24223:SF447">
    <property type="entry name" value="MULTIDRUG RESISTANCE-ASSOCIATED PROTEIN 5"/>
    <property type="match status" value="1"/>
</dbReference>
<feature type="domain" description="ABC transmembrane type-1" evidence="10">
    <location>
        <begin position="45"/>
        <end position="343"/>
    </location>
</feature>
<evidence type="ECO:0000313" key="11">
    <source>
        <dbReference type="EMBL" id="UYV70180.1"/>
    </source>
</evidence>
<evidence type="ECO:0000259" key="10">
    <source>
        <dbReference type="PROSITE" id="PS50929"/>
    </source>
</evidence>
<evidence type="ECO:0000256" key="3">
    <source>
        <dbReference type="ARBA" id="ARBA00022692"/>
    </source>
</evidence>
<dbReference type="EMBL" id="CP092869">
    <property type="protein sequence ID" value="UYV70180.1"/>
    <property type="molecule type" value="Genomic_DNA"/>
</dbReference>
<keyword evidence="6 8" id="KW-1133">Transmembrane helix</keyword>
<reference evidence="11 12" key="1">
    <citation type="submission" date="2022-01" db="EMBL/GenBank/DDBJ databases">
        <title>A chromosomal length assembly of Cordylochernes scorpioides.</title>
        <authorList>
            <person name="Zeh D."/>
            <person name="Zeh J."/>
        </authorList>
    </citation>
    <scope>NUCLEOTIDE SEQUENCE [LARGE SCALE GENOMIC DNA]</scope>
    <source>
        <strain evidence="11">IN4F17</strain>
        <tissue evidence="11">Whole Body</tissue>
    </source>
</reference>
<keyword evidence="4" id="KW-0547">Nucleotide-binding</keyword>
<dbReference type="Gene3D" id="3.40.50.300">
    <property type="entry name" value="P-loop containing nucleotide triphosphate hydrolases"/>
    <property type="match status" value="1"/>
</dbReference>
<dbReference type="Pfam" id="PF00005">
    <property type="entry name" value="ABC_tran"/>
    <property type="match status" value="1"/>
</dbReference>
<evidence type="ECO:0000259" key="9">
    <source>
        <dbReference type="PROSITE" id="PS50893"/>
    </source>
</evidence>
<dbReference type="InterPro" id="IPR003439">
    <property type="entry name" value="ABC_transporter-like_ATP-bd"/>
</dbReference>